<comment type="caution">
    <text evidence="1">The sequence shown here is derived from an EMBL/GenBank/DDBJ whole genome shotgun (WGS) entry which is preliminary data.</text>
</comment>
<evidence type="ECO:0000313" key="1">
    <source>
        <dbReference type="EMBL" id="RSJ23696.1"/>
    </source>
</evidence>
<dbReference type="Proteomes" id="UP000267137">
    <property type="component" value="Unassembled WGS sequence"/>
</dbReference>
<gene>
    <name evidence="1" type="ORF">D8827_04095</name>
</gene>
<organism evidence="1 2">
    <name type="scientific">Streptococcus intermedius</name>
    <dbReference type="NCBI Taxonomy" id="1338"/>
    <lineage>
        <taxon>Bacteria</taxon>
        <taxon>Bacillati</taxon>
        <taxon>Bacillota</taxon>
        <taxon>Bacilli</taxon>
        <taxon>Lactobacillales</taxon>
        <taxon>Streptococcaceae</taxon>
        <taxon>Streptococcus</taxon>
        <taxon>Streptococcus anginosus group</taxon>
    </lineage>
</organism>
<sequence length="77" mass="9983">MENYEYFEKGYERIWQNFRFSFRMYQANVVFQRRLCVEILEELKRLNQEYFYYYGVSTVRLYRYYSEMVEKNYEQIK</sequence>
<evidence type="ECO:0000313" key="2">
    <source>
        <dbReference type="Proteomes" id="UP000267137"/>
    </source>
</evidence>
<dbReference type="AlphaFoldDB" id="A0AAE8KBZ5"/>
<accession>A0AAE8KBZ5</accession>
<proteinExistence type="predicted"/>
<reference evidence="1 2" key="1">
    <citation type="submission" date="2018-11" db="EMBL/GenBank/DDBJ databases">
        <title>Species Designations Belie Phenotypic and Genotypic Heterogeneity in Oral Streptococci.</title>
        <authorList>
            <person name="Velsko I."/>
        </authorList>
    </citation>
    <scope>NUCLEOTIDE SEQUENCE [LARGE SCALE GENOMIC DNA]</scope>
    <source>
        <strain evidence="1 2">KLC02</strain>
    </source>
</reference>
<name>A0AAE8KBZ5_STRIT</name>
<dbReference type="EMBL" id="RJOO01000002">
    <property type="protein sequence ID" value="RSJ23696.1"/>
    <property type="molecule type" value="Genomic_DNA"/>
</dbReference>
<protein>
    <submittedName>
        <fullName evidence="1">Uncharacterized protein</fullName>
    </submittedName>
</protein>
<dbReference type="RefSeq" id="WP_125442328.1">
    <property type="nucleotide sequence ID" value="NZ_RJOO01000002.1"/>
</dbReference>